<gene>
    <name evidence="2" type="ORF">H8B22_06905</name>
</gene>
<dbReference type="EMBL" id="CP060820">
    <property type="protein sequence ID" value="QNP42255.1"/>
    <property type="molecule type" value="Genomic_DNA"/>
</dbReference>
<evidence type="ECO:0000313" key="2">
    <source>
        <dbReference type="EMBL" id="QNP42255.1"/>
    </source>
</evidence>
<organism evidence="2 3">
    <name type="scientific">Agrilutibacter terrestris</name>
    <dbReference type="NCBI Taxonomy" id="2865112"/>
    <lineage>
        <taxon>Bacteria</taxon>
        <taxon>Pseudomonadati</taxon>
        <taxon>Pseudomonadota</taxon>
        <taxon>Gammaproteobacteria</taxon>
        <taxon>Lysobacterales</taxon>
        <taxon>Lysobacteraceae</taxon>
        <taxon>Agrilutibacter</taxon>
    </lineage>
</organism>
<dbReference type="KEGG" id="lsx:H8B22_06905"/>
<dbReference type="AlphaFoldDB" id="A0A7H0G1T9"/>
<dbReference type="Proteomes" id="UP000516018">
    <property type="component" value="Chromosome"/>
</dbReference>
<keyword evidence="1" id="KW-0472">Membrane</keyword>
<accession>A0A7H0G1T9</accession>
<feature type="transmembrane region" description="Helical" evidence="1">
    <location>
        <begin position="12"/>
        <end position="41"/>
    </location>
</feature>
<keyword evidence="3" id="KW-1185">Reference proteome</keyword>
<sequence length="69" mass="7290">MQPNAKPYRAGHWVVAGTILGTFVGILFGKLALGMIFGFFIGVMVDSHKRKAAAAPAEKATDGQQDPMG</sequence>
<proteinExistence type="predicted"/>
<evidence type="ECO:0000313" key="3">
    <source>
        <dbReference type="Proteomes" id="UP000516018"/>
    </source>
</evidence>
<reference evidence="2 3" key="1">
    <citation type="submission" date="2020-08" db="EMBL/GenBank/DDBJ databases">
        <title>Lysobacter sp. II4 sp. nov., isolated from soil.</title>
        <authorList>
            <person name="Woo C.Y."/>
            <person name="Kim J."/>
        </authorList>
    </citation>
    <scope>NUCLEOTIDE SEQUENCE [LARGE SCALE GENOMIC DNA]</scope>
    <source>
        <strain evidence="2 3">II4</strain>
    </source>
</reference>
<keyword evidence="1" id="KW-1133">Transmembrane helix</keyword>
<evidence type="ECO:0000256" key="1">
    <source>
        <dbReference type="SAM" id="Phobius"/>
    </source>
</evidence>
<protein>
    <submittedName>
        <fullName evidence="2">Uncharacterized protein</fullName>
    </submittedName>
</protein>
<name>A0A7H0G1T9_9GAMM</name>
<keyword evidence="1" id="KW-0812">Transmembrane</keyword>
<dbReference type="RefSeq" id="WP_187713688.1">
    <property type="nucleotide sequence ID" value="NZ_CP060820.1"/>
</dbReference>